<evidence type="ECO:0000313" key="10">
    <source>
        <dbReference type="Proteomes" id="UP001296104"/>
    </source>
</evidence>
<keyword evidence="5" id="KW-0560">Oxidoreductase</keyword>
<keyword evidence="6" id="KW-0408">Iron</keyword>
<evidence type="ECO:0000256" key="1">
    <source>
        <dbReference type="ARBA" id="ARBA00001970"/>
    </source>
</evidence>
<dbReference type="PROSITE" id="PS51405">
    <property type="entry name" value="HEME_HALOPEROXIDASE"/>
    <property type="match status" value="1"/>
</dbReference>
<dbReference type="GO" id="GO:0046872">
    <property type="term" value="F:metal ion binding"/>
    <property type="evidence" value="ECO:0007669"/>
    <property type="project" value="UniProtKB-KW"/>
</dbReference>
<reference evidence="9" key="1">
    <citation type="submission" date="2023-11" db="EMBL/GenBank/DDBJ databases">
        <authorList>
            <person name="Alioto T."/>
            <person name="Alioto T."/>
            <person name="Gomez Garrido J."/>
        </authorList>
    </citation>
    <scope>NUCLEOTIDE SEQUENCE</scope>
</reference>
<comment type="cofactor">
    <cofactor evidence="1">
        <name>heme b</name>
        <dbReference type="ChEBI" id="CHEBI:60344"/>
    </cofactor>
</comment>
<keyword evidence="10" id="KW-1185">Reference proteome</keyword>
<evidence type="ECO:0000256" key="7">
    <source>
        <dbReference type="ARBA" id="ARBA00025795"/>
    </source>
</evidence>
<dbReference type="Gene3D" id="1.10.489.10">
    <property type="entry name" value="Chloroperoxidase-like"/>
    <property type="match status" value="1"/>
</dbReference>
<dbReference type="GO" id="GO:0004601">
    <property type="term" value="F:peroxidase activity"/>
    <property type="evidence" value="ECO:0007669"/>
    <property type="project" value="UniProtKB-KW"/>
</dbReference>
<evidence type="ECO:0000256" key="2">
    <source>
        <dbReference type="ARBA" id="ARBA00022559"/>
    </source>
</evidence>
<evidence type="ECO:0000313" key="9">
    <source>
        <dbReference type="EMBL" id="CAK4010345.1"/>
    </source>
</evidence>
<organism evidence="9 10">
    <name type="scientific">Lecanosticta acicola</name>
    <dbReference type="NCBI Taxonomy" id="111012"/>
    <lineage>
        <taxon>Eukaryota</taxon>
        <taxon>Fungi</taxon>
        <taxon>Dikarya</taxon>
        <taxon>Ascomycota</taxon>
        <taxon>Pezizomycotina</taxon>
        <taxon>Dothideomycetes</taxon>
        <taxon>Dothideomycetidae</taxon>
        <taxon>Mycosphaerellales</taxon>
        <taxon>Mycosphaerellaceae</taxon>
        <taxon>Lecanosticta</taxon>
    </lineage>
</organism>
<dbReference type="InterPro" id="IPR036851">
    <property type="entry name" value="Chloroperoxidase-like_sf"/>
</dbReference>
<evidence type="ECO:0000256" key="4">
    <source>
        <dbReference type="ARBA" id="ARBA00022723"/>
    </source>
</evidence>
<dbReference type="InterPro" id="IPR000028">
    <property type="entry name" value="Chloroperoxidase"/>
</dbReference>
<sequence length="431" mass="46472">MKPWSLISLAAGQAAAFPQVLQHLGQSQHMPRDGSTETNCGPVPCTLFNAQEQFVDVSEASGHQWMTPTAEDQRGPCPGLNAAANHGFLPRNGILTTQQTIDGLAQAFGMAADIAAGLAVLAILLEGDPIALTWSIGGAYPSPLVDQLGEEPQGISWSHNNYEGDSSVTRQDAYLNEGDASSINLSRFQELYNSAELFTLDTLRGQFKNNQDYSISNNPYYYSAQFSGLLVVPAAHNFIINFFSNHSAEQPNGYLDRETLKSFFGITGEPGSFVANQGQERIPENWYRRPSSNQYSLAAALADVTAGYTKDPSTFKFGGNTGSTNSFVGIDVGDLTGGLFDAQNLMEGNNLGCFILLTQQQDFPDILKGLEGNVVAPITDLIGQYFTPLLDTLRCPQLESYNQGLFNQFPGYKYHPNATGTPGGLGHGTIG</sequence>
<dbReference type="EMBL" id="CAVMBE010000024">
    <property type="protein sequence ID" value="CAK4010345.1"/>
    <property type="molecule type" value="Genomic_DNA"/>
</dbReference>
<evidence type="ECO:0000256" key="5">
    <source>
        <dbReference type="ARBA" id="ARBA00023002"/>
    </source>
</evidence>
<evidence type="ECO:0000256" key="3">
    <source>
        <dbReference type="ARBA" id="ARBA00022617"/>
    </source>
</evidence>
<accession>A0AAI9EAS7</accession>
<dbReference type="PANTHER" id="PTHR33577:SF1">
    <property type="entry name" value="HEME HALOPEROXIDASE FAMILY PROFILE DOMAIN-CONTAINING PROTEIN"/>
    <property type="match status" value="1"/>
</dbReference>
<comment type="similarity">
    <text evidence="7">Belongs to the chloroperoxidase family.</text>
</comment>
<evidence type="ECO:0000259" key="8">
    <source>
        <dbReference type="PROSITE" id="PS51405"/>
    </source>
</evidence>
<keyword evidence="2" id="KW-0575">Peroxidase</keyword>
<name>A0AAI9EAS7_9PEZI</name>
<dbReference type="SUPFAM" id="SSF47571">
    <property type="entry name" value="Cloroperoxidase"/>
    <property type="match status" value="1"/>
</dbReference>
<comment type="caution">
    <text evidence="9">The sequence shown here is derived from an EMBL/GenBank/DDBJ whole genome shotgun (WGS) entry which is preliminary data.</text>
</comment>
<dbReference type="PANTHER" id="PTHR33577">
    <property type="entry name" value="STERIGMATOCYSTIN BIOSYNTHESIS PEROXIDASE STCC-RELATED"/>
    <property type="match status" value="1"/>
</dbReference>
<gene>
    <name evidence="9" type="ORF">LECACI_7A004418</name>
</gene>
<proteinExistence type="inferred from homology"/>
<dbReference type="AlphaFoldDB" id="A0AAI9EAS7"/>
<keyword evidence="3" id="KW-0349">Heme</keyword>
<evidence type="ECO:0000256" key="6">
    <source>
        <dbReference type="ARBA" id="ARBA00023004"/>
    </source>
</evidence>
<keyword evidence="4" id="KW-0479">Metal-binding</keyword>
<feature type="domain" description="Heme haloperoxidase family profile" evidence="8">
    <location>
        <begin position="61"/>
        <end position="306"/>
    </location>
</feature>
<dbReference type="Pfam" id="PF01328">
    <property type="entry name" value="Peroxidase_2"/>
    <property type="match status" value="1"/>
</dbReference>
<dbReference type="Proteomes" id="UP001296104">
    <property type="component" value="Unassembled WGS sequence"/>
</dbReference>
<protein>
    <submittedName>
        <fullName evidence="9">Aromatic peroxygenase</fullName>
    </submittedName>
</protein>